<keyword evidence="4" id="KW-1185">Reference proteome</keyword>
<keyword evidence="1" id="KW-0732">Signal</keyword>
<organism evidence="3 4">
    <name type="scientific">Maribellus luteus</name>
    <dbReference type="NCBI Taxonomy" id="2305463"/>
    <lineage>
        <taxon>Bacteria</taxon>
        <taxon>Pseudomonadati</taxon>
        <taxon>Bacteroidota</taxon>
        <taxon>Bacteroidia</taxon>
        <taxon>Marinilabiliales</taxon>
        <taxon>Prolixibacteraceae</taxon>
        <taxon>Maribellus</taxon>
    </lineage>
</organism>
<dbReference type="RefSeq" id="WP_119437355.1">
    <property type="nucleotide sequence ID" value="NZ_QWGR01000003.1"/>
</dbReference>
<feature type="domain" description="DUF4097" evidence="2">
    <location>
        <begin position="81"/>
        <end position="213"/>
    </location>
</feature>
<dbReference type="Proteomes" id="UP000265926">
    <property type="component" value="Unassembled WGS sequence"/>
</dbReference>
<evidence type="ECO:0000313" key="3">
    <source>
        <dbReference type="EMBL" id="RIJ49468.1"/>
    </source>
</evidence>
<feature type="chain" id="PRO_5017468479" description="DUF4097 domain-containing protein" evidence="1">
    <location>
        <begin position="21"/>
        <end position="216"/>
    </location>
</feature>
<feature type="signal peptide" evidence="1">
    <location>
        <begin position="1"/>
        <end position="20"/>
    </location>
</feature>
<proteinExistence type="predicted"/>
<sequence length="216" mass="24448">MKTLILSALFILSSVSGILAQRVINEKIEVDNRETFMEFSFAQDIVLEAWDKDYIELRVEVNIDDNQYNDFYNLAIEKGGLKLKLKEDIDFEGIKKERGGSNLNNFNSDVHYSLKVPEQLKFSLKTISGEVELIGCKGAMKVHSISGFIDYTIPEAHRMKIDLSTVTGEVYSNLEFDGKTPERTQWVGTKHQLSLNGGSTEVDLETVSGDIFLRKK</sequence>
<evidence type="ECO:0000259" key="2">
    <source>
        <dbReference type="Pfam" id="PF13349"/>
    </source>
</evidence>
<reference evidence="3 4" key="1">
    <citation type="submission" date="2018-08" db="EMBL/GenBank/DDBJ databases">
        <title>Pallidiluteibacterium maritimus gen. nov., sp. nov., isolated from coastal sediment.</title>
        <authorList>
            <person name="Zhou L.Y."/>
        </authorList>
    </citation>
    <scope>NUCLEOTIDE SEQUENCE [LARGE SCALE GENOMIC DNA]</scope>
    <source>
        <strain evidence="3 4">XSD2</strain>
    </source>
</reference>
<gene>
    <name evidence="3" type="ORF">D1614_07980</name>
</gene>
<comment type="caution">
    <text evidence="3">The sequence shown here is derived from an EMBL/GenBank/DDBJ whole genome shotgun (WGS) entry which is preliminary data.</text>
</comment>
<evidence type="ECO:0000313" key="4">
    <source>
        <dbReference type="Proteomes" id="UP000265926"/>
    </source>
</evidence>
<accession>A0A399T0W8</accession>
<dbReference type="OrthoDB" id="1115882at2"/>
<name>A0A399T0W8_9BACT</name>
<protein>
    <recommendedName>
        <fullName evidence="2">DUF4097 domain-containing protein</fullName>
    </recommendedName>
</protein>
<dbReference type="Pfam" id="PF13349">
    <property type="entry name" value="DUF4097"/>
    <property type="match status" value="1"/>
</dbReference>
<evidence type="ECO:0000256" key="1">
    <source>
        <dbReference type="SAM" id="SignalP"/>
    </source>
</evidence>
<dbReference type="InterPro" id="IPR025164">
    <property type="entry name" value="Toastrack_DUF4097"/>
</dbReference>
<dbReference type="AlphaFoldDB" id="A0A399T0W8"/>
<dbReference type="EMBL" id="QWGR01000003">
    <property type="protein sequence ID" value="RIJ49468.1"/>
    <property type="molecule type" value="Genomic_DNA"/>
</dbReference>